<comment type="caution">
    <text evidence="11">The sequence shown here is derived from an EMBL/GenBank/DDBJ whole genome shotgun (WGS) entry which is preliminary data.</text>
</comment>
<evidence type="ECO:0000256" key="4">
    <source>
        <dbReference type="ARBA" id="ARBA00022741"/>
    </source>
</evidence>
<sequence>MQQLTEQEIIRREKLQQLRQMGIEPYPAAEFEVNTNTQEIKDKYEDGKKVKLAGRLMSVRIMGKASFAELQDSEGRVQIYVSRDDVSSTEEAVEYNTVFKKLLDIGDFIGIEGYLFKTQVGEISVHVTKFTLLSKTLRPLPVVKTDEDGKIHDAFVDPELRYRMRYVDLAVNPHVKDIFIKRTKLFNAMRGFFNDKGYFEVETPVLQSIPGGAAARPFITHHNALDIPLYLRIANELYLKRLIVGGFDGVYEFSKNFRNEGMDRTHNPEFTAMEIYVAYKDYNWMMDFTEKLLEHCAIAVNGTSKATFGEYEIDFKAPYPRVSMTEAIQKYTGYDITGKTEEELREFAKSIGLEVDETMGKGKLIDEIFGEKCEGNFIQPTFITDYPVEMSPLTKKHRSQEGLTERFELMVCGKEIANAYSELNDPIDQRERFEDQLRLSEKGDDEAGQFIDEDFLRALEYGMPPTSGLGIGMDRLIMFLTNNPSIQEVLFFPQMRPEKTEPKLELNEDEKAIIEIVSASEEATPLADVKDKSQLSGKKWDKAIKNLTKNNLVKVEKVDEVLLVKMV</sequence>
<feature type="binding site" evidence="8">
    <location>
        <position position="415"/>
    </location>
    <ligand>
        <name>Mg(2+)</name>
        <dbReference type="ChEBI" id="CHEBI:18420"/>
        <label>1</label>
    </ligand>
</feature>
<dbReference type="Gene3D" id="2.40.50.140">
    <property type="entry name" value="Nucleic acid-binding proteins"/>
    <property type="match status" value="1"/>
</dbReference>
<accession>A0ABX3N869</accession>
<feature type="binding site" evidence="8">
    <location>
        <position position="408"/>
    </location>
    <ligand>
        <name>Mg(2+)</name>
        <dbReference type="ChEBI" id="CHEBI:18420"/>
        <label>1</label>
    </ligand>
</feature>
<dbReference type="InterPro" id="IPR044136">
    <property type="entry name" value="Lys-tRNA-ligase_II_N"/>
</dbReference>
<dbReference type="EMBL" id="MBDS01000016">
    <property type="protein sequence ID" value="OPB87484.1"/>
    <property type="molecule type" value="Genomic_DNA"/>
</dbReference>
<evidence type="ECO:0000256" key="2">
    <source>
        <dbReference type="ARBA" id="ARBA00022598"/>
    </source>
</evidence>
<proteinExistence type="inferred from homology"/>
<reference evidence="11 12" key="1">
    <citation type="submission" date="2016-07" db="EMBL/GenBank/DDBJ databases">
        <title>Revisiting the Taxonomy of the Elizabethkingia Genus based on Whole-Genome Sequencing, Optical Mapping, and MALDI-TOF.</title>
        <authorList>
            <person name="Nicholson A.C."/>
        </authorList>
    </citation>
    <scope>NUCLEOTIDE SEQUENCE [LARGE SCALE GENOMIC DNA]</scope>
    <source>
        <strain evidence="11 12">C1558</strain>
    </source>
</reference>
<dbReference type="Pfam" id="PF01336">
    <property type="entry name" value="tRNA_anti-codon"/>
    <property type="match status" value="1"/>
</dbReference>
<dbReference type="InterPro" id="IPR045864">
    <property type="entry name" value="aa-tRNA-synth_II/BPL/LPL"/>
</dbReference>
<dbReference type="CDD" id="cd04322">
    <property type="entry name" value="LysRS_N"/>
    <property type="match status" value="1"/>
</dbReference>
<keyword evidence="8" id="KW-0648">Protein biosynthesis</keyword>
<keyword evidence="8 9" id="KW-0460">Magnesium</keyword>
<evidence type="ECO:0000256" key="8">
    <source>
        <dbReference type="HAMAP-Rule" id="MF_00252"/>
    </source>
</evidence>
<feature type="domain" description="Aminoacyl-transfer RNA synthetases class-II family profile" evidence="10">
    <location>
        <begin position="182"/>
        <end position="497"/>
    </location>
</feature>
<comment type="catalytic activity">
    <reaction evidence="7 8 9">
        <text>tRNA(Lys) + L-lysine + ATP = L-lysyl-tRNA(Lys) + AMP + diphosphate</text>
        <dbReference type="Rhea" id="RHEA:20792"/>
        <dbReference type="Rhea" id="RHEA-COMP:9696"/>
        <dbReference type="Rhea" id="RHEA-COMP:9697"/>
        <dbReference type="ChEBI" id="CHEBI:30616"/>
        <dbReference type="ChEBI" id="CHEBI:32551"/>
        <dbReference type="ChEBI" id="CHEBI:33019"/>
        <dbReference type="ChEBI" id="CHEBI:78442"/>
        <dbReference type="ChEBI" id="CHEBI:78529"/>
        <dbReference type="ChEBI" id="CHEBI:456215"/>
        <dbReference type="EC" id="6.1.1.6"/>
    </reaction>
</comment>
<dbReference type="CDD" id="cd00775">
    <property type="entry name" value="LysRS_core"/>
    <property type="match status" value="1"/>
</dbReference>
<dbReference type="HAMAP" id="MF_00252">
    <property type="entry name" value="Lys_tRNA_synth_class2"/>
    <property type="match status" value="1"/>
</dbReference>
<dbReference type="SUPFAM" id="SSF50249">
    <property type="entry name" value="Nucleic acid-binding proteins"/>
    <property type="match status" value="1"/>
</dbReference>
<dbReference type="InterPro" id="IPR002313">
    <property type="entry name" value="Lys-tRNA-ligase_II"/>
</dbReference>
<gene>
    <name evidence="8" type="primary">lysS</name>
    <name evidence="11" type="ORF">BB021_09430</name>
</gene>
<keyword evidence="5 8" id="KW-0067">ATP-binding</keyword>
<dbReference type="RefSeq" id="WP_078778957.1">
    <property type="nucleotide sequence ID" value="NZ_MBDS01000016.1"/>
</dbReference>
<name>A0ABX3N869_9FLAO</name>
<evidence type="ECO:0000313" key="11">
    <source>
        <dbReference type="EMBL" id="OPB87484.1"/>
    </source>
</evidence>
<evidence type="ECO:0000256" key="5">
    <source>
        <dbReference type="ARBA" id="ARBA00022840"/>
    </source>
</evidence>
<evidence type="ECO:0000256" key="1">
    <source>
        <dbReference type="ARBA" id="ARBA00008226"/>
    </source>
</evidence>
<protein>
    <recommendedName>
        <fullName evidence="8">Lysine--tRNA ligase</fullName>
        <ecNumber evidence="8">6.1.1.6</ecNumber>
    </recommendedName>
    <alternativeName>
        <fullName evidence="8">Lysyl-tRNA synthetase</fullName>
        <shortName evidence="8">LysRS</shortName>
    </alternativeName>
</protein>
<evidence type="ECO:0000313" key="12">
    <source>
        <dbReference type="Proteomes" id="UP000190016"/>
    </source>
</evidence>
<keyword evidence="3 8" id="KW-0479">Metal-binding</keyword>
<dbReference type="Proteomes" id="UP000190016">
    <property type="component" value="Unassembled WGS sequence"/>
</dbReference>
<dbReference type="EC" id="6.1.1.6" evidence="8"/>
<comment type="similarity">
    <text evidence="1 8">Belongs to the class-II aminoacyl-tRNA synthetase family.</text>
</comment>
<dbReference type="SUPFAM" id="SSF55681">
    <property type="entry name" value="Class II aaRS and biotin synthetases"/>
    <property type="match status" value="1"/>
</dbReference>
<dbReference type="InterPro" id="IPR004364">
    <property type="entry name" value="Aa-tRNA-synt_II"/>
</dbReference>
<dbReference type="GO" id="GO:0016874">
    <property type="term" value="F:ligase activity"/>
    <property type="evidence" value="ECO:0007669"/>
    <property type="project" value="UniProtKB-KW"/>
</dbReference>
<comment type="subcellular location">
    <subcellularLocation>
        <location evidence="8">Cytoplasm</location>
    </subcellularLocation>
</comment>
<dbReference type="Pfam" id="PF00152">
    <property type="entry name" value="tRNA-synt_2"/>
    <property type="match status" value="1"/>
</dbReference>
<organism evidence="11 12">
    <name type="scientific">Elizabethkingia ursingii</name>
    <dbReference type="NCBI Taxonomy" id="1756150"/>
    <lineage>
        <taxon>Bacteria</taxon>
        <taxon>Pseudomonadati</taxon>
        <taxon>Bacteroidota</taxon>
        <taxon>Flavobacteriia</taxon>
        <taxon>Flavobacteriales</taxon>
        <taxon>Weeksellaceae</taxon>
        <taxon>Elizabethkingia</taxon>
    </lineage>
</organism>
<dbReference type="InterPro" id="IPR004365">
    <property type="entry name" value="NA-bd_OB_tRNA"/>
</dbReference>
<keyword evidence="2 8" id="KW-0436">Ligase</keyword>
<evidence type="ECO:0000259" key="10">
    <source>
        <dbReference type="PROSITE" id="PS50862"/>
    </source>
</evidence>
<keyword evidence="8" id="KW-0963">Cytoplasm</keyword>
<dbReference type="InterPro" id="IPR018149">
    <property type="entry name" value="Lys-tRNA-synth_II_C"/>
</dbReference>
<keyword evidence="4 8" id="KW-0547">Nucleotide-binding</keyword>
<dbReference type="NCBIfam" id="TIGR00499">
    <property type="entry name" value="lysS_bact"/>
    <property type="match status" value="1"/>
</dbReference>
<feature type="binding site" evidence="8">
    <location>
        <position position="415"/>
    </location>
    <ligand>
        <name>Mg(2+)</name>
        <dbReference type="ChEBI" id="CHEBI:18420"/>
        <label>2</label>
    </ligand>
</feature>
<evidence type="ECO:0000256" key="7">
    <source>
        <dbReference type="ARBA" id="ARBA00048573"/>
    </source>
</evidence>
<comment type="subunit">
    <text evidence="8">Homodimer.</text>
</comment>
<dbReference type="PRINTS" id="PR00982">
    <property type="entry name" value="TRNASYNTHLYS"/>
</dbReference>
<keyword evidence="6 8" id="KW-0030">Aminoacyl-tRNA synthetase</keyword>
<evidence type="ECO:0000256" key="6">
    <source>
        <dbReference type="ARBA" id="ARBA00023146"/>
    </source>
</evidence>
<evidence type="ECO:0000256" key="3">
    <source>
        <dbReference type="ARBA" id="ARBA00022723"/>
    </source>
</evidence>
<dbReference type="InterPro" id="IPR006195">
    <property type="entry name" value="aa-tRNA-synth_II"/>
</dbReference>
<keyword evidence="12" id="KW-1185">Reference proteome</keyword>
<dbReference type="NCBIfam" id="NF001756">
    <property type="entry name" value="PRK00484.1"/>
    <property type="match status" value="1"/>
</dbReference>
<dbReference type="PANTHER" id="PTHR42918:SF15">
    <property type="entry name" value="LYSINE--TRNA LIGASE, CHLOROPLASTIC_MITOCHONDRIAL"/>
    <property type="match status" value="1"/>
</dbReference>
<dbReference type="Gene3D" id="3.30.930.10">
    <property type="entry name" value="Bira Bifunctional Protein, Domain 2"/>
    <property type="match status" value="1"/>
</dbReference>
<dbReference type="InterPro" id="IPR012340">
    <property type="entry name" value="NA-bd_OB-fold"/>
</dbReference>
<dbReference type="PROSITE" id="PS50862">
    <property type="entry name" value="AA_TRNA_LIGASE_II"/>
    <property type="match status" value="1"/>
</dbReference>
<evidence type="ECO:0000256" key="9">
    <source>
        <dbReference type="RuleBase" id="RU000336"/>
    </source>
</evidence>
<dbReference type="PANTHER" id="PTHR42918">
    <property type="entry name" value="LYSYL-TRNA SYNTHETASE"/>
    <property type="match status" value="1"/>
</dbReference>
<comment type="cofactor">
    <cofactor evidence="8 9">
        <name>Mg(2+)</name>
        <dbReference type="ChEBI" id="CHEBI:18420"/>
    </cofactor>
    <text evidence="8 9">Binds 3 Mg(2+) ions per subunit.</text>
</comment>